<reference evidence="1" key="1">
    <citation type="journal article" date="2021" name="Genome Biol. Evol.">
        <title>The assembled and annotated genome of the fairy-ring fungus Marasmius oreades.</title>
        <authorList>
            <person name="Hiltunen M."/>
            <person name="Ament-Velasquez S.L."/>
            <person name="Johannesson H."/>
        </authorList>
    </citation>
    <scope>NUCLEOTIDE SEQUENCE</scope>
    <source>
        <strain evidence="1">03SP1</strain>
    </source>
</reference>
<name>A0A9P7RQJ7_9AGAR</name>
<organism evidence="1 2">
    <name type="scientific">Marasmius oreades</name>
    <name type="common">fairy-ring Marasmius</name>
    <dbReference type="NCBI Taxonomy" id="181124"/>
    <lineage>
        <taxon>Eukaryota</taxon>
        <taxon>Fungi</taxon>
        <taxon>Dikarya</taxon>
        <taxon>Basidiomycota</taxon>
        <taxon>Agaricomycotina</taxon>
        <taxon>Agaricomycetes</taxon>
        <taxon>Agaricomycetidae</taxon>
        <taxon>Agaricales</taxon>
        <taxon>Marasmiineae</taxon>
        <taxon>Marasmiaceae</taxon>
        <taxon>Marasmius</taxon>
    </lineage>
</organism>
<dbReference type="Gene3D" id="1.10.520.10">
    <property type="match status" value="1"/>
</dbReference>
<dbReference type="OrthoDB" id="5985073at2759"/>
<dbReference type="InterPro" id="IPR010255">
    <property type="entry name" value="Haem_peroxidase_sf"/>
</dbReference>
<dbReference type="AlphaFoldDB" id="A0A9P7RQJ7"/>
<dbReference type="GO" id="GO:0020037">
    <property type="term" value="F:heme binding"/>
    <property type="evidence" value="ECO:0007669"/>
    <property type="project" value="InterPro"/>
</dbReference>
<dbReference type="GeneID" id="66081016"/>
<keyword evidence="2" id="KW-1185">Reference proteome</keyword>
<comment type="caution">
    <text evidence="1">The sequence shown here is derived from an EMBL/GenBank/DDBJ whole genome shotgun (WGS) entry which is preliminary data.</text>
</comment>
<dbReference type="RefSeq" id="XP_043004365.1">
    <property type="nucleotide sequence ID" value="XM_043157000.1"/>
</dbReference>
<evidence type="ECO:0000313" key="2">
    <source>
        <dbReference type="Proteomes" id="UP001049176"/>
    </source>
</evidence>
<dbReference type="GO" id="GO:0004601">
    <property type="term" value="F:peroxidase activity"/>
    <property type="evidence" value="ECO:0007669"/>
    <property type="project" value="InterPro"/>
</dbReference>
<accession>A0A9P7RQJ7</accession>
<dbReference type="EMBL" id="CM032188">
    <property type="protein sequence ID" value="KAG7087894.1"/>
    <property type="molecule type" value="Genomic_DNA"/>
</dbReference>
<dbReference type="Proteomes" id="UP001049176">
    <property type="component" value="Chromosome 8"/>
</dbReference>
<sequence>MRLLTPMALAGANVAVLTQAKMFHWPNRQMEWVDTTIFELNFFENTTLNCAPRENTRVAAQWIRLAFHDMATHNVDDGTGGLDGSIIYKFDRPEVDVR</sequence>
<gene>
    <name evidence="1" type="ORF">E1B28_011941</name>
</gene>
<dbReference type="GO" id="GO:0006979">
    <property type="term" value="P:response to oxidative stress"/>
    <property type="evidence" value="ECO:0007669"/>
    <property type="project" value="InterPro"/>
</dbReference>
<dbReference type="SUPFAM" id="SSF48113">
    <property type="entry name" value="Heme-dependent peroxidases"/>
    <property type="match status" value="1"/>
</dbReference>
<protein>
    <recommendedName>
        <fullName evidence="3">Peroxidase</fullName>
    </recommendedName>
</protein>
<dbReference type="KEGG" id="more:E1B28_011941"/>
<evidence type="ECO:0000313" key="1">
    <source>
        <dbReference type="EMBL" id="KAG7087894.1"/>
    </source>
</evidence>
<proteinExistence type="predicted"/>
<evidence type="ECO:0008006" key="3">
    <source>
        <dbReference type="Google" id="ProtNLM"/>
    </source>
</evidence>